<accession>X1N2N8</accession>
<name>X1N2N8_9ZZZZ</name>
<comment type="caution">
    <text evidence="2">The sequence shown here is derived from an EMBL/GenBank/DDBJ whole genome shotgun (WGS) entry which is preliminary data.</text>
</comment>
<feature type="region of interest" description="Disordered" evidence="1">
    <location>
        <begin position="1"/>
        <end position="35"/>
    </location>
</feature>
<sequence length="35" mass="4118">GTEYILRRDKGDKDATKTPQRRQTANKNLENNKEQ</sequence>
<feature type="compositionally biased region" description="Basic and acidic residues" evidence="1">
    <location>
        <begin position="1"/>
        <end position="16"/>
    </location>
</feature>
<reference evidence="2" key="1">
    <citation type="journal article" date="2014" name="Front. Microbiol.">
        <title>High frequency of phylogenetically diverse reductive dehalogenase-homologous genes in deep subseafloor sedimentary metagenomes.</title>
        <authorList>
            <person name="Kawai M."/>
            <person name="Futagami T."/>
            <person name="Toyoda A."/>
            <person name="Takaki Y."/>
            <person name="Nishi S."/>
            <person name="Hori S."/>
            <person name="Arai W."/>
            <person name="Tsubouchi T."/>
            <person name="Morono Y."/>
            <person name="Uchiyama I."/>
            <person name="Ito T."/>
            <person name="Fujiyama A."/>
            <person name="Inagaki F."/>
            <person name="Takami H."/>
        </authorList>
    </citation>
    <scope>NUCLEOTIDE SEQUENCE</scope>
    <source>
        <strain evidence="2">Expedition CK06-06</strain>
    </source>
</reference>
<protein>
    <submittedName>
        <fullName evidence="2">Uncharacterized protein</fullName>
    </submittedName>
</protein>
<feature type="non-terminal residue" evidence="2">
    <location>
        <position position="1"/>
    </location>
</feature>
<dbReference type="AlphaFoldDB" id="X1N2N8"/>
<dbReference type="EMBL" id="BARV01017246">
    <property type="protein sequence ID" value="GAI21120.1"/>
    <property type="molecule type" value="Genomic_DNA"/>
</dbReference>
<evidence type="ECO:0000313" key="2">
    <source>
        <dbReference type="EMBL" id="GAI21120.1"/>
    </source>
</evidence>
<evidence type="ECO:0000256" key="1">
    <source>
        <dbReference type="SAM" id="MobiDB-lite"/>
    </source>
</evidence>
<feature type="compositionally biased region" description="Polar residues" evidence="1">
    <location>
        <begin position="17"/>
        <end position="29"/>
    </location>
</feature>
<gene>
    <name evidence="2" type="ORF">S06H3_29437</name>
</gene>
<proteinExistence type="predicted"/>
<organism evidence="2">
    <name type="scientific">marine sediment metagenome</name>
    <dbReference type="NCBI Taxonomy" id="412755"/>
    <lineage>
        <taxon>unclassified sequences</taxon>
        <taxon>metagenomes</taxon>
        <taxon>ecological metagenomes</taxon>
    </lineage>
</organism>